<reference evidence="4" key="2">
    <citation type="submission" date="2025-04" db="UniProtKB">
        <authorList>
            <consortium name="RefSeq"/>
        </authorList>
    </citation>
    <scope>IDENTIFICATION</scope>
</reference>
<reference evidence="2" key="3">
    <citation type="submission" date="2025-05" db="UniProtKB">
        <authorList>
            <consortium name="EnsemblMetazoa"/>
        </authorList>
    </citation>
    <scope>IDENTIFICATION</scope>
</reference>
<dbReference type="GeneID" id="108044886"/>
<gene>
    <name evidence="4" type="primary">LOC108044886</name>
    <name evidence="2" type="synonym">108044886</name>
</gene>
<evidence type="ECO:0000313" key="4">
    <source>
        <dbReference type="RefSeq" id="XP_016979536.1"/>
    </source>
</evidence>
<keyword evidence="3" id="KW-1185">Reference proteome</keyword>
<dbReference type="Pfam" id="PF16089">
    <property type="entry name" value="DUF4818"/>
    <property type="match status" value="1"/>
</dbReference>
<dbReference type="RefSeq" id="XP_016979536.1">
    <property type="nucleotide sequence ID" value="XM_017124047.1"/>
</dbReference>
<feature type="transmembrane region" description="Helical" evidence="1">
    <location>
        <begin position="66"/>
        <end position="94"/>
    </location>
</feature>
<dbReference type="EnsemblMetazoa" id="XM_017124047.1">
    <property type="protein sequence ID" value="XP_016979536.1"/>
    <property type="gene ID" value="LOC108044886"/>
</dbReference>
<keyword evidence="1" id="KW-0472">Membrane</keyword>
<keyword evidence="1" id="KW-0812">Transmembrane</keyword>
<accession>A0A6P4F2G6</accession>
<proteinExistence type="predicted"/>
<organism evidence="4">
    <name type="scientific">Drosophila rhopaloa</name>
    <name type="common">Fruit fly</name>
    <dbReference type="NCBI Taxonomy" id="1041015"/>
    <lineage>
        <taxon>Eukaryota</taxon>
        <taxon>Metazoa</taxon>
        <taxon>Ecdysozoa</taxon>
        <taxon>Arthropoda</taxon>
        <taxon>Hexapoda</taxon>
        <taxon>Insecta</taxon>
        <taxon>Pterygota</taxon>
        <taxon>Neoptera</taxon>
        <taxon>Endopterygota</taxon>
        <taxon>Diptera</taxon>
        <taxon>Brachycera</taxon>
        <taxon>Muscomorpha</taxon>
        <taxon>Ephydroidea</taxon>
        <taxon>Drosophilidae</taxon>
        <taxon>Drosophila</taxon>
        <taxon>Sophophora</taxon>
    </lineage>
</organism>
<dbReference type="AlphaFoldDB" id="A0A6P4F2G6"/>
<evidence type="ECO:0000313" key="3">
    <source>
        <dbReference type="Proteomes" id="UP001652680"/>
    </source>
</evidence>
<feature type="transmembrane region" description="Helical" evidence="1">
    <location>
        <begin position="34"/>
        <end position="54"/>
    </location>
</feature>
<dbReference type="Proteomes" id="UP001652680">
    <property type="component" value="Unassembled WGS sequence"/>
</dbReference>
<reference evidence="3" key="1">
    <citation type="journal article" date="2021" name="Elife">
        <title>Highly contiguous assemblies of 101 drosophilid genomes.</title>
        <authorList>
            <person name="Kim B.Y."/>
            <person name="Wang J.R."/>
            <person name="Miller D.E."/>
            <person name="Barmina O."/>
            <person name="Delaney E."/>
            <person name="Thompson A."/>
            <person name="Comeault A.A."/>
            <person name="Peede D."/>
            <person name="D'Agostino E.R."/>
            <person name="Pelaez J."/>
            <person name="Aguilar J.M."/>
            <person name="Haji D."/>
            <person name="Matsunaga T."/>
            <person name="Armstrong E.E."/>
            <person name="Zych M."/>
            <person name="Ogawa Y."/>
            <person name="Stamenkovic-Radak M."/>
            <person name="Jelic M."/>
            <person name="Veselinovic M.S."/>
            <person name="Tanaskovic M."/>
            <person name="Eric P."/>
            <person name="Gao J.J."/>
            <person name="Katoh T.K."/>
            <person name="Toda M.J."/>
            <person name="Watabe H."/>
            <person name="Watada M."/>
            <person name="Davis J.S."/>
            <person name="Moyle L.C."/>
            <person name="Manoli G."/>
            <person name="Bertolini E."/>
            <person name="Kostal V."/>
            <person name="Hawley R.S."/>
            <person name="Takahashi A."/>
            <person name="Jones C.D."/>
            <person name="Price D.K."/>
            <person name="Whiteman N."/>
            <person name="Kopp A."/>
            <person name="Matute D.R."/>
            <person name="Petrov D.A."/>
        </authorList>
    </citation>
    <scope>NUCLEOTIDE SEQUENCE [LARGE SCALE GENOMIC DNA]</scope>
</reference>
<keyword evidence="1" id="KW-1133">Transmembrane helix</keyword>
<feature type="transmembrane region" description="Helical" evidence="1">
    <location>
        <begin position="114"/>
        <end position="133"/>
    </location>
</feature>
<dbReference type="InterPro" id="IPR032145">
    <property type="entry name" value="DUF4818"/>
</dbReference>
<protein>
    <submittedName>
        <fullName evidence="4">Uncharacterized protein LOC108044886</fullName>
    </submittedName>
</protein>
<evidence type="ECO:0000313" key="2">
    <source>
        <dbReference type="EnsemblMetazoa" id="XP_016979536.1"/>
    </source>
</evidence>
<evidence type="ECO:0000256" key="1">
    <source>
        <dbReference type="SAM" id="Phobius"/>
    </source>
</evidence>
<name>A0A6P4F2G6_DRORH</name>
<dbReference type="OrthoDB" id="7964216at2759"/>
<sequence>MEKLAVGLAAFFQLMGCFFFFAQPKDRCSPSPDLASWLFLGATMCFLWDVSIYPRRFMHMPHFWQLLVEIVAAVFLAEVGTIIIWCALERFLFYLTDVLLNAIDPSCDSSPYEYWLSGIVTSLVSGAVLWYVLEATDAIYYFKMFVQNLRRTMRVSWRMLGCYINMNLRDRQRALKVCQLARKPPTRKRTARRCCPAEGEDEEEGCN</sequence>